<evidence type="ECO:0008006" key="4">
    <source>
        <dbReference type="Google" id="ProtNLM"/>
    </source>
</evidence>
<evidence type="ECO:0000256" key="1">
    <source>
        <dbReference type="SAM" id="MobiDB-lite"/>
    </source>
</evidence>
<keyword evidence="3" id="KW-1185">Reference proteome</keyword>
<name>A0A2K4ZD84_9FIRM</name>
<sequence>MLKFKGQKQEQAQKGQGITENDVMKGNQPIYPVERYVTIGENKVLFGDGSHIIYVNGKYRGNDEIGKLMYDFSCTNPDDMIYETLAKKARYFKQDEKGVAAMCKIMEDMRNEAEFNKAKRMAIRMIKAGKMSLEDIADYTELSLDTIKELASQSIQLA</sequence>
<evidence type="ECO:0000313" key="2">
    <source>
        <dbReference type="EMBL" id="SOY28418.1"/>
    </source>
</evidence>
<dbReference type="EMBL" id="OFSM01000005">
    <property type="protein sequence ID" value="SOY28418.1"/>
    <property type="molecule type" value="Genomic_DNA"/>
</dbReference>
<dbReference type="AlphaFoldDB" id="A0A2K4ZD84"/>
<evidence type="ECO:0000313" key="3">
    <source>
        <dbReference type="Proteomes" id="UP000236311"/>
    </source>
</evidence>
<organism evidence="2 3">
    <name type="scientific">Acetatifactor muris</name>
    <dbReference type="NCBI Taxonomy" id="879566"/>
    <lineage>
        <taxon>Bacteria</taxon>
        <taxon>Bacillati</taxon>
        <taxon>Bacillota</taxon>
        <taxon>Clostridia</taxon>
        <taxon>Lachnospirales</taxon>
        <taxon>Lachnospiraceae</taxon>
        <taxon>Acetatifactor</taxon>
    </lineage>
</organism>
<protein>
    <recommendedName>
        <fullName evidence="4">PD-(D/E)XK nuclease family transposase</fullName>
    </recommendedName>
</protein>
<reference evidence="2 3" key="1">
    <citation type="submission" date="2018-01" db="EMBL/GenBank/DDBJ databases">
        <authorList>
            <person name="Gaut B.S."/>
            <person name="Morton B.R."/>
            <person name="Clegg M.T."/>
            <person name="Duvall M.R."/>
        </authorList>
    </citation>
    <scope>NUCLEOTIDE SEQUENCE [LARGE SCALE GENOMIC DNA]</scope>
    <source>
        <strain evidence="2">GP69</strain>
    </source>
</reference>
<proteinExistence type="predicted"/>
<accession>A0A2K4ZD84</accession>
<gene>
    <name evidence="2" type="ORF">AMURIS_01125</name>
</gene>
<feature type="region of interest" description="Disordered" evidence="1">
    <location>
        <begin position="1"/>
        <end position="23"/>
    </location>
</feature>
<dbReference type="Proteomes" id="UP000236311">
    <property type="component" value="Unassembled WGS sequence"/>
</dbReference>